<name>A0ABX0XXQ3_9ACTN</name>
<organism evidence="1 2">
    <name type="scientific">Planosporangium thailandense</name>
    <dbReference type="NCBI Taxonomy" id="765197"/>
    <lineage>
        <taxon>Bacteria</taxon>
        <taxon>Bacillati</taxon>
        <taxon>Actinomycetota</taxon>
        <taxon>Actinomycetes</taxon>
        <taxon>Micromonosporales</taxon>
        <taxon>Micromonosporaceae</taxon>
        <taxon>Planosporangium</taxon>
    </lineage>
</organism>
<proteinExistence type="predicted"/>
<evidence type="ECO:0000313" key="2">
    <source>
        <dbReference type="Proteomes" id="UP000722989"/>
    </source>
</evidence>
<keyword evidence="2" id="KW-1185">Reference proteome</keyword>
<evidence type="ECO:0000313" key="1">
    <source>
        <dbReference type="EMBL" id="NJC70828.1"/>
    </source>
</evidence>
<comment type="caution">
    <text evidence="1">The sequence shown here is derived from an EMBL/GenBank/DDBJ whole genome shotgun (WGS) entry which is preliminary data.</text>
</comment>
<sequence length="317" mass="35926">MKYGTALLILAPLLSRGIRSLPEPIPLHEGLCRQYALRIGKERVRQWFSVRDELADRRRDTVGKWPRWWAIDRARALYCRKESEKAEEFARDSLTLAVEAFHWLRDITFDYPRQTTFELVADYADGQMVDGVVSLGEIFDEAHLFAHRAGELVGGIFGCLYVHDEHGWSEKCATQLMHIPRGNSPGMVVKYACSVCGDDPGECCHSLGEEYETLAKRIDGTCNICYEEGECNHVLGEPYRLIATVRVRDVVLQEVSLVKRPRDPLARITSRGVDNAELIRQFGKVPEATTQLWCHGCMYPCQGLDEVEVLEPTTPAV</sequence>
<protein>
    <submittedName>
        <fullName evidence="1">Uncharacterized protein</fullName>
    </submittedName>
</protein>
<gene>
    <name evidence="1" type="ORF">HC031_14040</name>
</gene>
<dbReference type="Proteomes" id="UP000722989">
    <property type="component" value="Unassembled WGS sequence"/>
</dbReference>
<dbReference type="RefSeq" id="WP_167925729.1">
    <property type="nucleotide sequence ID" value="NZ_JAATVY010000008.1"/>
</dbReference>
<reference evidence="1 2" key="1">
    <citation type="submission" date="2020-03" db="EMBL/GenBank/DDBJ databases">
        <title>WGS of the type strain of Planosporangium spp.</title>
        <authorList>
            <person name="Thawai C."/>
        </authorList>
    </citation>
    <scope>NUCLEOTIDE SEQUENCE [LARGE SCALE GENOMIC DNA]</scope>
    <source>
        <strain evidence="1 2">TBRC 5610</strain>
    </source>
</reference>
<accession>A0ABX0XXQ3</accession>
<dbReference type="EMBL" id="JAATVY010000008">
    <property type="protein sequence ID" value="NJC70828.1"/>
    <property type="molecule type" value="Genomic_DNA"/>
</dbReference>